<keyword evidence="5" id="KW-0687">Ribonucleoprotein</keyword>
<dbReference type="Proteomes" id="UP001358417">
    <property type="component" value="Unassembled WGS sequence"/>
</dbReference>
<organism evidence="7 8">
    <name type="scientific">Exophiala bonariae</name>
    <dbReference type="NCBI Taxonomy" id="1690606"/>
    <lineage>
        <taxon>Eukaryota</taxon>
        <taxon>Fungi</taxon>
        <taxon>Dikarya</taxon>
        <taxon>Ascomycota</taxon>
        <taxon>Pezizomycotina</taxon>
        <taxon>Eurotiomycetes</taxon>
        <taxon>Chaetothyriomycetidae</taxon>
        <taxon>Chaetothyriales</taxon>
        <taxon>Herpotrichiellaceae</taxon>
        <taxon>Exophiala</taxon>
    </lineage>
</organism>
<evidence type="ECO:0000256" key="2">
    <source>
        <dbReference type="ARBA" id="ARBA00005557"/>
    </source>
</evidence>
<gene>
    <name evidence="7" type="ORF">LTR84_004649</name>
</gene>
<protein>
    <recommendedName>
        <fullName evidence="6">Large ribosomal subunit protein mL53</fullName>
    </recommendedName>
</protein>
<dbReference type="GeneID" id="89972827"/>
<comment type="subcellular location">
    <subcellularLocation>
        <location evidence="1">Mitochondrion</location>
    </subcellularLocation>
</comment>
<evidence type="ECO:0000313" key="7">
    <source>
        <dbReference type="EMBL" id="KAK5062576.1"/>
    </source>
</evidence>
<evidence type="ECO:0000256" key="1">
    <source>
        <dbReference type="ARBA" id="ARBA00004173"/>
    </source>
</evidence>
<name>A0AAV9NMH5_9EURO</name>
<sequence length="114" mass="12818">MKTTYLTTLTATFNPFLATAKIPRLILSSLPASAHRTVKVVSKQLPRNSTEPSTLEMHFKDGKTLKYSWALETPESKAAALAANKKVEKVQLRDIVWEVDRHARVLSRQEDLKG</sequence>
<keyword evidence="8" id="KW-1185">Reference proteome</keyword>
<dbReference type="GO" id="GO:0005739">
    <property type="term" value="C:mitochondrion"/>
    <property type="evidence" value="ECO:0007669"/>
    <property type="project" value="UniProtKB-SubCell"/>
</dbReference>
<keyword evidence="3" id="KW-0689">Ribosomal protein</keyword>
<evidence type="ECO:0000256" key="3">
    <source>
        <dbReference type="ARBA" id="ARBA00022980"/>
    </source>
</evidence>
<keyword evidence="4" id="KW-0496">Mitochondrion</keyword>
<reference evidence="7 8" key="1">
    <citation type="submission" date="2023-08" db="EMBL/GenBank/DDBJ databases">
        <title>Black Yeasts Isolated from many extreme environments.</title>
        <authorList>
            <person name="Coleine C."/>
            <person name="Stajich J.E."/>
            <person name="Selbmann L."/>
        </authorList>
    </citation>
    <scope>NUCLEOTIDE SEQUENCE [LARGE SCALE GENOMIC DNA]</scope>
    <source>
        <strain evidence="7 8">CCFEE 5792</strain>
    </source>
</reference>
<dbReference type="GO" id="GO:1990904">
    <property type="term" value="C:ribonucleoprotein complex"/>
    <property type="evidence" value="ECO:0007669"/>
    <property type="project" value="UniProtKB-KW"/>
</dbReference>
<proteinExistence type="inferred from homology"/>
<comment type="caution">
    <text evidence="7">The sequence shown here is derived from an EMBL/GenBank/DDBJ whole genome shotgun (WGS) entry which is preliminary data.</text>
</comment>
<dbReference type="EMBL" id="JAVRRD010000002">
    <property type="protein sequence ID" value="KAK5062576.1"/>
    <property type="molecule type" value="Genomic_DNA"/>
</dbReference>
<dbReference type="GO" id="GO:0005840">
    <property type="term" value="C:ribosome"/>
    <property type="evidence" value="ECO:0007669"/>
    <property type="project" value="UniProtKB-KW"/>
</dbReference>
<evidence type="ECO:0000256" key="6">
    <source>
        <dbReference type="ARBA" id="ARBA00035180"/>
    </source>
</evidence>
<evidence type="ECO:0000256" key="5">
    <source>
        <dbReference type="ARBA" id="ARBA00023274"/>
    </source>
</evidence>
<comment type="similarity">
    <text evidence="2">Belongs to the mitochondrion-specific ribosomal protein mL53 family.</text>
</comment>
<evidence type="ECO:0000256" key="4">
    <source>
        <dbReference type="ARBA" id="ARBA00023128"/>
    </source>
</evidence>
<dbReference type="Pfam" id="PF10780">
    <property type="entry name" value="MRP_L53"/>
    <property type="match status" value="1"/>
</dbReference>
<evidence type="ECO:0000313" key="8">
    <source>
        <dbReference type="Proteomes" id="UP001358417"/>
    </source>
</evidence>
<accession>A0AAV9NMH5</accession>
<dbReference type="RefSeq" id="XP_064710848.1">
    <property type="nucleotide sequence ID" value="XM_064848224.1"/>
</dbReference>
<dbReference type="InterPro" id="IPR019716">
    <property type="entry name" value="Ribosomal_mL53"/>
</dbReference>
<dbReference type="AlphaFoldDB" id="A0AAV9NMH5"/>